<accession>A0ABD0LCD4</accession>
<dbReference type="Proteomes" id="UP001519460">
    <property type="component" value="Unassembled WGS sequence"/>
</dbReference>
<comment type="caution">
    <text evidence="1">The sequence shown here is derived from an EMBL/GenBank/DDBJ whole genome shotgun (WGS) entry which is preliminary data.</text>
</comment>
<proteinExistence type="predicted"/>
<keyword evidence="2" id="KW-1185">Reference proteome</keyword>
<sequence>MPGIGEELQLSAPGLLVPTPPAHLVMSCGPTACITWHVRSLEMMVANQFLGMMPVFKLAPKLTLGHLRGKTQ</sequence>
<dbReference type="EMBL" id="JACVVK020000062">
    <property type="protein sequence ID" value="KAK7497045.1"/>
    <property type="molecule type" value="Genomic_DNA"/>
</dbReference>
<evidence type="ECO:0000313" key="1">
    <source>
        <dbReference type="EMBL" id="KAK7497045.1"/>
    </source>
</evidence>
<evidence type="ECO:0000313" key="2">
    <source>
        <dbReference type="Proteomes" id="UP001519460"/>
    </source>
</evidence>
<reference evidence="1 2" key="1">
    <citation type="journal article" date="2023" name="Sci. Data">
        <title>Genome assembly of the Korean intertidal mud-creeper Batillaria attramentaria.</title>
        <authorList>
            <person name="Patra A.K."/>
            <person name="Ho P.T."/>
            <person name="Jun S."/>
            <person name="Lee S.J."/>
            <person name="Kim Y."/>
            <person name="Won Y.J."/>
        </authorList>
    </citation>
    <scope>NUCLEOTIDE SEQUENCE [LARGE SCALE GENOMIC DNA]</scope>
    <source>
        <strain evidence="1">Wonlab-2016</strain>
    </source>
</reference>
<gene>
    <name evidence="1" type="ORF">BaRGS_00011781</name>
</gene>
<dbReference type="AlphaFoldDB" id="A0ABD0LCD4"/>
<organism evidence="1 2">
    <name type="scientific">Batillaria attramentaria</name>
    <dbReference type="NCBI Taxonomy" id="370345"/>
    <lineage>
        <taxon>Eukaryota</taxon>
        <taxon>Metazoa</taxon>
        <taxon>Spiralia</taxon>
        <taxon>Lophotrochozoa</taxon>
        <taxon>Mollusca</taxon>
        <taxon>Gastropoda</taxon>
        <taxon>Caenogastropoda</taxon>
        <taxon>Sorbeoconcha</taxon>
        <taxon>Cerithioidea</taxon>
        <taxon>Batillariidae</taxon>
        <taxon>Batillaria</taxon>
    </lineage>
</organism>
<protein>
    <submittedName>
        <fullName evidence="1">Uncharacterized protein</fullName>
    </submittedName>
</protein>
<name>A0ABD0LCD4_9CAEN</name>